<keyword evidence="3" id="KW-1185">Reference proteome</keyword>
<dbReference type="InterPro" id="IPR029016">
    <property type="entry name" value="GAF-like_dom_sf"/>
</dbReference>
<dbReference type="AlphaFoldDB" id="A0A5Q2QH03"/>
<dbReference type="KEGG" id="llp:GH975_11315"/>
<proteinExistence type="predicted"/>
<reference evidence="2 3" key="1">
    <citation type="submission" date="2019-11" db="EMBL/GenBank/DDBJ databases">
        <authorList>
            <person name="Khan S.A."/>
            <person name="Jeon C.O."/>
            <person name="Chun B.H."/>
        </authorList>
    </citation>
    <scope>NUCLEOTIDE SEQUENCE [LARGE SCALE GENOMIC DNA]</scope>
    <source>
        <strain evidence="2 3">IMCC 1097</strain>
    </source>
</reference>
<sequence length="180" mass="20113">MANADYPTASDESQRLAALQALNLLDTGAEKSFDRLTQMAANIFQVPIALVSLIDQDRQWFKSCVGLSAHQTPRDQAFCNYTILDDSIFEVKDTHRDLRFMDNPLVTGEPYIRYYAGTPILSAGYRVATFCLIDHEPRQALDARERDILFALAATVSREIELRTSIRTSLAQIRAPGGAD</sequence>
<dbReference type="OrthoDB" id="9812358at2"/>
<dbReference type="Gene3D" id="3.30.450.40">
    <property type="match status" value="1"/>
</dbReference>
<feature type="domain" description="GAF" evidence="1">
    <location>
        <begin position="30"/>
        <end position="160"/>
    </location>
</feature>
<accession>A0A5Q2QH03</accession>
<evidence type="ECO:0000313" key="2">
    <source>
        <dbReference type="EMBL" id="QGG81120.1"/>
    </source>
</evidence>
<dbReference type="InterPro" id="IPR003018">
    <property type="entry name" value="GAF"/>
</dbReference>
<dbReference type="PANTHER" id="PTHR43102">
    <property type="entry name" value="SLR1143 PROTEIN"/>
    <property type="match status" value="1"/>
</dbReference>
<dbReference type="Pfam" id="PF01590">
    <property type="entry name" value="GAF"/>
    <property type="match status" value="1"/>
</dbReference>
<gene>
    <name evidence="2" type="ORF">GH975_11315</name>
</gene>
<dbReference type="RefSeq" id="WP_153714623.1">
    <property type="nucleotide sequence ID" value="NZ_CP045871.1"/>
</dbReference>
<dbReference type="SUPFAM" id="SSF55781">
    <property type="entry name" value="GAF domain-like"/>
    <property type="match status" value="1"/>
</dbReference>
<dbReference type="EMBL" id="CP045871">
    <property type="protein sequence ID" value="QGG81120.1"/>
    <property type="molecule type" value="Genomic_DNA"/>
</dbReference>
<dbReference type="Proteomes" id="UP000388235">
    <property type="component" value="Chromosome"/>
</dbReference>
<organism evidence="2 3">
    <name type="scientific">Litorivicinus lipolyticus</name>
    <dbReference type="NCBI Taxonomy" id="418701"/>
    <lineage>
        <taxon>Bacteria</taxon>
        <taxon>Pseudomonadati</taxon>
        <taxon>Pseudomonadota</taxon>
        <taxon>Gammaproteobacteria</taxon>
        <taxon>Oceanospirillales</taxon>
        <taxon>Litorivicinaceae</taxon>
        <taxon>Litorivicinus</taxon>
    </lineage>
</organism>
<evidence type="ECO:0000313" key="3">
    <source>
        <dbReference type="Proteomes" id="UP000388235"/>
    </source>
</evidence>
<protein>
    <submittedName>
        <fullName evidence="2">GAF domain-containing protein</fullName>
    </submittedName>
</protein>
<name>A0A5Q2QH03_9GAMM</name>
<dbReference type="PANTHER" id="PTHR43102:SF2">
    <property type="entry name" value="GAF DOMAIN-CONTAINING PROTEIN"/>
    <property type="match status" value="1"/>
</dbReference>
<evidence type="ECO:0000259" key="1">
    <source>
        <dbReference type="Pfam" id="PF01590"/>
    </source>
</evidence>